<dbReference type="GO" id="GO:0016747">
    <property type="term" value="F:acyltransferase activity, transferring groups other than amino-acyl groups"/>
    <property type="evidence" value="ECO:0007669"/>
    <property type="project" value="InterPro"/>
</dbReference>
<dbReference type="AlphaFoldDB" id="A0A840S071"/>
<dbReference type="InterPro" id="IPR050879">
    <property type="entry name" value="Acyltransferase_3"/>
</dbReference>
<feature type="domain" description="Acyltransferase 3" evidence="2">
    <location>
        <begin position="1"/>
        <end position="312"/>
    </location>
</feature>
<keyword evidence="1" id="KW-0812">Transmembrane</keyword>
<feature type="transmembrane region" description="Helical" evidence="1">
    <location>
        <begin position="296"/>
        <end position="317"/>
    </location>
</feature>
<feature type="transmembrane region" description="Helical" evidence="1">
    <location>
        <begin position="256"/>
        <end position="276"/>
    </location>
</feature>
<dbReference type="GO" id="GO:0000271">
    <property type="term" value="P:polysaccharide biosynthetic process"/>
    <property type="evidence" value="ECO:0007669"/>
    <property type="project" value="TreeGrafter"/>
</dbReference>
<dbReference type="GO" id="GO:0016020">
    <property type="term" value="C:membrane"/>
    <property type="evidence" value="ECO:0007669"/>
    <property type="project" value="TreeGrafter"/>
</dbReference>
<comment type="caution">
    <text evidence="3">The sequence shown here is derived from an EMBL/GenBank/DDBJ whole genome shotgun (WGS) entry which is preliminary data.</text>
</comment>
<feature type="transmembrane region" description="Helical" evidence="1">
    <location>
        <begin position="224"/>
        <end position="244"/>
    </location>
</feature>
<evidence type="ECO:0000313" key="3">
    <source>
        <dbReference type="EMBL" id="MBB5202131.1"/>
    </source>
</evidence>
<dbReference type="PANTHER" id="PTHR23028">
    <property type="entry name" value="ACETYLTRANSFERASE"/>
    <property type="match status" value="1"/>
</dbReference>
<protein>
    <submittedName>
        <fullName evidence="3">Peptidoglycan/LPS O-acetylase OafA/YrhL</fullName>
    </submittedName>
</protein>
<feature type="transmembrane region" description="Helical" evidence="1">
    <location>
        <begin position="69"/>
        <end position="86"/>
    </location>
</feature>
<dbReference type="PANTHER" id="PTHR23028:SF53">
    <property type="entry name" value="ACYL_TRANSF_3 DOMAIN-CONTAINING PROTEIN"/>
    <property type="match status" value="1"/>
</dbReference>
<evidence type="ECO:0000256" key="1">
    <source>
        <dbReference type="SAM" id="Phobius"/>
    </source>
</evidence>
<dbReference type="Proteomes" id="UP000571084">
    <property type="component" value="Unassembled WGS sequence"/>
</dbReference>
<feature type="transmembrane region" description="Helical" evidence="1">
    <location>
        <begin position="139"/>
        <end position="155"/>
    </location>
</feature>
<name>A0A840S071_9BURK</name>
<organism evidence="3 4">
    <name type="scientific">Glaciimonas immobilis</name>
    <dbReference type="NCBI Taxonomy" id="728004"/>
    <lineage>
        <taxon>Bacteria</taxon>
        <taxon>Pseudomonadati</taxon>
        <taxon>Pseudomonadota</taxon>
        <taxon>Betaproteobacteria</taxon>
        <taxon>Burkholderiales</taxon>
        <taxon>Oxalobacteraceae</taxon>
        <taxon>Glaciimonas</taxon>
    </lineage>
</organism>
<proteinExistence type="predicted"/>
<gene>
    <name evidence="3" type="ORF">HNR39_003995</name>
</gene>
<sequence>MRGLAALMVVYAHSISSFSLPLKINFLGEVGVTIFFSLSGFLMAYLYVGKTYSLGNVIEYAISRFSRIAPAYLFMLLLSYIVYTFMDPNFVYQISNQNILRHILFSGNVSVFWSITPEVEFYVLFILVWAATSRYLKRFDIVGIMFLVFGSIAILSCRNFFPGTFIGAKLHYFLFGVVAGVVRSRIKDEQEKNSITFLHMILIGLLVLMQSGTISLPFISNKEFYNSLLTAVVGAFLVFCFTFPSRVGKIFFENKFIVFCGECSFSLYLLHMPLIYLFLKLPRVNGSDFISVSLHIIYLVAFGLVVLLASWLSFHFIEKPGARLINALGTSCKKKIFSIFPVPSTEKMRSIKGDN</sequence>
<feature type="transmembrane region" description="Helical" evidence="1">
    <location>
        <begin position="194"/>
        <end position="218"/>
    </location>
</feature>
<feature type="transmembrane region" description="Helical" evidence="1">
    <location>
        <begin position="111"/>
        <end position="132"/>
    </location>
</feature>
<dbReference type="Pfam" id="PF01757">
    <property type="entry name" value="Acyl_transf_3"/>
    <property type="match status" value="1"/>
</dbReference>
<dbReference type="EMBL" id="JACHHQ010000011">
    <property type="protein sequence ID" value="MBB5202131.1"/>
    <property type="molecule type" value="Genomic_DNA"/>
</dbReference>
<feature type="transmembrane region" description="Helical" evidence="1">
    <location>
        <begin position="30"/>
        <end position="48"/>
    </location>
</feature>
<keyword evidence="1" id="KW-1133">Transmembrane helix</keyword>
<evidence type="ECO:0000259" key="2">
    <source>
        <dbReference type="Pfam" id="PF01757"/>
    </source>
</evidence>
<accession>A0A840S071</accession>
<dbReference type="InterPro" id="IPR002656">
    <property type="entry name" value="Acyl_transf_3_dom"/>
</dbReference>
<keyword evidence="4" id="KW-1185">Reference proteome</keyword>
<feature type="transmembrane region" description="Helical" evidence="1">
    <location>
        <begin position="161"/>
        <end position="182"/>
    </location>
</feature>
<evidence type="ECO:0000313" key="4">
    <source>
        <dbReference type="Proteomes" id="UP000571084"/>
    </source>
</evidence>
<reference evidence="3 4" key="1">
    <citation type="submission" date="2020-08" db="EMBL/GenBank/DDBJ databases">
        <title>Genomic Encyclopedia of Type Strains, Phase IV (KMG-IV): sequencing the most valuable type-strain genomes for metagenomic binning, comparative biology and taxonomic classification.</title>
        <authorList>
            <person name="Goeker M."/>
        </authorList>
    </citation>
    <scope>NUCLEOTIDE SEQUENCE [LARGE SCALE GENOMIC DNA]</scope>
    <source>
        <strain evidence="3 4">DSM 23240</strain>
    </source>
</reference>
<keyword evidence="1" id="KW-0472">Membrane</keyword>